<evidence type="ECO:0000313" key="20">
    <source>
        <dbReference type="Proteomes" id="UP000317494"/>
    </source>
</evidence>
<keyword evidence="10" id="KW-0299">Galactose metabolism</keyword>
<dbReference type="FunFam" id="3.30.428.10:FF:000001">
    <property type="entry name" value="Galactose-1-phosphate uridylyltransferase"/>
    <property type="match status" value="1"/>
</dbReference>
<dbReference type="STRING" id="286115.A0A507DFN9"/>
<dbReference type="PIRSF" id="PIRSF000808">
    <property type="entry name" value="GalT"/>
    <property type="match status" value="1"/>
</dbReference>
<dbReference type="NCBIfam" id="TIGR00209">
    <property type="entry name" value="galT_1"/>
    <property type="match status" value="1"/>
</dbReference>
<evidence type="ECO:0000313" key="18">
    <source>
        <dbReference type="EMBL" id="TPX48037.1"/>
    </source>
</evidence>
<dbReference type="InterPro" id="IPR001937">
    <property type="entry name" value="GalP_UDPtransf1"/>
</dbReference>
<evidence type="ECO:0000256" key="8">
    <source>
        <dbReference type="ARBA" id="ARBA00022723"/>
    </source>
</evidence>
<dbReference type="EMBL" id="QEAN01000078">
    <property type="protein sequence ID" value="TPX49708.1"/>
    <property type="molecule type" value="Genomic_DNA"/>
</dbReference>
<dbReference type="PANTHER" id="PTHR11943">
    <property type="entry name" value="GALACTOSE-1-PHOSPHATE URIDYLYLTRANSFERASE"/>
    <property type="match status" value="1"/>
</dbReference>
<dbReference type="EC" id="2.7.7.12" evidence="4"/>
<reference evidence="20 21" key="1">
    <citation type="journal article" date="2019" name="Sci. Rep.">
        <title>Comparative genomics of chytrid fungi reveal insights into the obligate biotrophic and pathogenic lifestyle of Synchytrium endobioticum.</title>
        <authorList>
            <person name="van de Vossenberg B.T.L.H."/>
            <person name="Warris S."/>
            <person name="Nguyen H.D.T."/>
            <person name="van Gent-Pelzer M.P.E."/>
            <person name="Joly D.L."/>
            <person name="van de Geest H.C."/>
            <person name="Bonants P.J.M."/>
            <person name="Smith D.S."/>
            <person name="Levesque C.A."/>
            <person name="van der Lee T.A.J."/>
        </authorList>
    </citation>
    <scope>NUCLEOTIDE SEQUENCE [LARGE SCALE GENOMIC DNA]</scope>
    <source>
        <strain evidence="18 21">LEV6574</strain>
        <strain evidence="19 20">MB42</strain>
    </source>
</reference>
<organism evidence="19 20">
    <name type="scientific">Synchytrium endobioticum</name>
    <dbReference type="NCBI Taxonomy" id="286115"/>
    <lineage>
        <taxon>Eukaryota</taxon>
        <taxon>Fungi</taxon>
        <taxon>Fungi incertae sedis</taxon>
        <taxon>Chytridiomycota</taxon>
        <taxon>Chytridiomycota incertae sedis</taxon>
        <taxon>Chytridiomycetes</taxon>
        <taxon>Synchytriales</taxon>
        <taxon>Synchytriaceae</taxon>
        <taxon>Synchytrium</taxon>
    </lineage>
</organism>
<evidence type="ECO:0000259" key="17">
    <source>
        <dbReference type="Pfam" id="PF02744"/>
    </source>
</evidence>
<evidence type="ECO:0000256" key="13">
    <source>
        <dbReference type="PIRSR" id="PIRSR000808-1"/>
    </source>
</evidence>
<dbReference type="Pfam" id="PF01087">
    <property type="entry name" value="GalP_UDP_transf"/>
    <property type="match status" value="1"/>
</dbReference>
<evidence type="ECO:0000259" key="16">
    <source>
        <dbReference type="Pfam" id="PF01087"/>
    </source>
</evidence>
<feature type="binding site" evidence="14">
    <location>
        <position position="124"/>
    </location>
    <ligand>
        <name>Zn(2+)</name>
        <dbReference type="ChEBI" id="CHEBI:29105"/>
    </ligand>
</feature>
<evidence type="ECO:0000256" key="14">
    <source>
        <dbReference type="PIRSR" id="PIRSR000808-3"/>
    </source>
</evidence>
<evidence type="ECO:0000313" key="21">
    <source>
        <dbReference type="Proteomes" id="UP000320475"/>
    </source>
</evidence>
<dbReference type="VEuPathDB" id="FungiDB:SeMB42_g02505"/>
<evidence type="ECO:0000256" key="5">
    <source>
        <dbReference type="ARBA" id="ARBA00016340"/>
    </source>
</evidence>
<accession>A0A507DFN9</accession>
<evidence type="ECO:0000256" key="12">
    <source>
        <dbReference type="ARBA" id="ARBA00030549"/>
    </source>
</evidence>
<dbReference type="NCBIfam" id="NF008724">
    <property type="entry name" value="PRK11720.1"/>
    <property type="match status" value="1"/>
</dbReference>
<dbReference type="OrthoDB" id="418412at2759"/>
<protein>
    <recommendedName>
        <fullName evidence="5">Galactose-1-phosphate uridylyltransferase</fullName>
        <ecNumber evidence="4">2.7.7.12</ecNumber>
    </recommendedName>
    <alternativeName>
        <fullName evidence="12">UDP-glucose--hexose-1-phosphate uridylyltransferase</fullName>
    </alternativeName>
</protein>
<dbReference type="SUPFAM" id="SSF54197">
    <property type="entry name" value="HIT-like"/>
    <property type="match status" value="2"/>
</dbReference>
<feature type="binding site" evidence="15">
    <location>
        <position position="194"/>
    </location>
    <ligand>
        <name>Fe cation</name>
        <dbReference type="ChEBI" id="CHEBI:24875"/>
    </ligand>
</feature>
<dbReference type="Gene3D" id="3.30.428.10">
    <property type="entry name" value="HIT-like"/>
    <property type="match status" value="2"/>
</dbReference>
<dbReference type="InterPro" id="IPR005849">
    <property type="entry name" value="GalP_Utransf_N"/>
</dbReference>
<dbReference type="InterPro" id="IPR005850">
    <property type="entry name" value="GalP_Utransf_C"/>
</dbReference>
<gene>
    <name evidence="19" type="primary">GAL7</name>
    <name evidence="18" type="ORF">SeLEV6574_g02273</name>
    <name evidence="19" type="ORF">SeMB42_g02505</name>
</gene>
<evidence type="ECO:0000256" key="1">
    <source>
        <dbReference type="ARBA" id="ARBA00001107"/>
    </source>
</evidence>
<feature type="binding site" evidence="15">
    <location>
        <position position="314"/>
    </location>
    <ligand>
        <name>Fe cation</name>
        <dbReference type="ChEBI" id="CHEBI:24875"/>
    </ligand>
</feature>
<feature type="binding site" evidence="14">
    <location>
        <position position="176"/>
    </location>
    <ligand>
        <name>Zn(2+)</name>
        <dbReference type="ChEBI" id="CHEBI:29105"/>
    </ligand>
</feature>
<feature type="binding site" evidence="14">
    <location>
        <position position="56"/>
    </location>
    <ligand>
        <name>Zn(2+)</name>
        <dbReference type="ChEBI" id="CHEBI:29105"/>
    </ligand>
</feature>
<feature type="binding site" evidence="15">
    <location>
        <position position="300"/>
    </location>
    <ligand>
        <name>Fe cation</name>
        <dbReference type="ChEBI" id="CHEBI:24875"/>
    </ligand>
</feature>
<keyword evidence="8 14" id="KW-0479">Metal-binding</keyword>
<evidence type="ECO:0000256" key="11">
    <source>
        <dbReference type="ARBA" id="ARBA00023277"/>
    </source>
</evidence>
<dbReference type="PANTHER" id="PTHR11943:SF1">
    <property type="entry name" value="GALACTOSE-1-PHOSPHATE URIDYLYLTRANSFERASE"/>
    <property type="match status" value="1"/>
</dbReference>
<dbReference type="InterPro" id="IPR036265">
    <property type="entry name" value="HIT-like_sf"/>
</dbReference>
<evidence type="ECO:0000256" key="3">
    <source>
        <dbReference type="ARBA" id="ARBA00010951"/>
    </source>
</evidence>
<evidence type="ECO:0000256" key="7">
    <source>
        <dbReference type="ARBA" id="ARBA00022695"/>
    </source>
</evidence>
<dbReference type="GO" id="GO:0008108">
    <property type="term" value="F:UDP-glucose:hexose-1-phosphate uridylyltransferase activity"/>
    <property type="evidence" value="ECO:0007669"/>
    <property type="project" value="UniProtKB-EC"/>
</dbReference>
<feature type="binding site" evidence="14">
    <location>
        <position position="53"/>
    </location>
    <ligand>
        <name>Zn(2+)</name>
        <dbReference type="ChEBI" id="CHEBI:29105"/>
    </ligand>
</feature>
<comment type="caution">
    <text evidence="19">The sequence shown here is derived from an EMBL/GenBank/DDBJ whole genome shotgun (WGS) entry which is preliminary data.</text>
</comment>
<dbReference type="Proteomes" id="UP000317494">
    <property type="component" value="Unassembled WGS sequence"/>
</dbReference>
<dbReference type="FunFam" id="3.30.428.10:FF:000002">
    <property type="entry name" value="Galactose-1-phosphate uridylyltransferase"/>
    <property type="match status" value="1"/>
</dbReference>
<feature type="domain" description="Galactose-1-phosphate uridyl transferase N-terminal" evidence="16">
    <location>
        <begin position="6"/>
        <end position="188"/>
    </location>
</feature>
<evidence type="ECO:0000313" key="19">
    <source>
        <dbReference type="EMBL" id="TPX49708.1"/>
    </source>
</evidence>
<evidence type="ECO:0000256" key="2">
    <source>
        <dbReference type="ARBA" id="ARBA00004947"/>
    </source>
</evidence>
<evidence type="ECO:0000256" key="10">
    <source>
        <dbReference type="ARBA" id="ARBA00023144"/>
    </source>
</evidence>
<comment type="pathway">
    <text evidence="2">Carbohydrate metabolism; galactose metabolism.</text>
</comment>
<keyword evidence="9 14" id="KW-0862">Zinc</keyword>
<dbReference type="GO" id="GO:0033499">
    <property type="term" value="P:galactose catabolic process via UDP-galactose, Leloir pathway"/>
    <property type="evidence" value="ECO:0007669"/>
    <property type="project" value="TreeGrafter"/>
</dbReference>
<keyword evidence="20" id="KW-1185">Reference proteome</keyword>
<comment type="similarity">
    <text evidence="3">Belongs to the galactose-1-phosphate uridylyltransferase type 1 family.</text>
</comment>
<dbReference type="GO" id="GO:0008270">
    <property type="term" value="F:zinc ion binding"/>
    <property type="evidence" value="ECO:0007669"/>
    <property type="project" value="InterPro"/>
</dbReference>
<feature type="domain" description="Galactose-1-phosphate uridyl transferase C-terminal" evidence="17">
    <location>
        <begin position="195"/>
        <end position="364"/>
    </location>
</feature>
<feature type="active site" description="Tele-UMP-histidine intermediate" evidence="13">
    <location>
        <position position="178"/>
    </location>
</feature>
<evidence type="ECO:0000256" key="6">
    <source>
        <dbReference type="ARBA" id="ARBA00022679"/>
    </source>
</evidence>
<dbReference type="Pfam" id="PF02744">
    <property type="entry name" value="GalP_UDP_tr_C"/>
    <property type="match status" value="1"/>
</dbReference>
<dbReference type="AlphaFoldDB" id="A0A507DFN9"/>
<dbReference type="GO" id="GO:0005737">
    <property type="term" value="C:cytoplasm"/>
    <property type="evidence" value="ECO:0007669"/>
    <property type="project" value="TreeGrafter"/>
</dbReference>
<comment type="cofactor">
    <cofactor evidence="15">
        <name>Fe cation</name>
        <dbReference type="ChEBI" id="CHEBI:24875"/>
    </cofactor>
    <text evidence="15">Binds 1 Fe cation per subunit.</text>
</comment>
<dbReference type="EMBL" id="QEAM01000061">
    <property type="protein sequence ID" value="TPX48037.1"/>
    <property type="molecule type" value="Genomic_DNA"/>
</dbReference>
<proteinExistence type="inferred from homology"/>
<comment type="cofactor">
    <cofactor evidence="14">
        <name>Zn(2+)</name>
        <dbReference type="ChEBI" id="CHEBI:29105"/>
    </cofactor>
    <text evidence="14">Binds 1 zinc ion per subunit.</text>
</comment>
<keyword evidence="15" id="KW-0408">Iron</keyword>
<keyword evidence="11" id="KW-0119">Carbohydrate metabolism</keyword>
<keyword evidence="6 19" id="KW-0808">Transferase</keyword>
<evidence type="ECO:0000256" key="4">
    <source>
        <dbReference type="ARBA" id="ARBA00012384"/>
    </source>
</evidence>
<dbReference type="CDD" id="cd00608">
    <property type="entry name" value="GalT"/>
    <property type="match status" value="1"/>
</dbReference>
<evidence type="ECO:0000256" key="9">
    <source>
        <dbReference type="ARBA" id="ARBA00022833"/>
    </source>
</evidence>
<feature type="binding site" evidence="15">
    <location>
        <position position="316"/>
    </location>
    <ligand>
        <name>Fe cation</name>
        <dbReference type="ChEBI" id="CHEBI:24875"/>
    </ligand>
</feature>
<evidence type="ECO:0000256" key="15">
    <source>
        <dbReference type="PIRSR" id="PIRSR000808-4"/>
    </source>
</evidence>
<keyword evidence="7 19" id="KW-0548">Nucleotidyltransferase</keyword>
<name>A0A507DFN9_9FUNG</name>
<dbReference type="UniPathway" id="UPA00214"/>
<dbReference type="Proteomes" id="UP000320475">
    <property type="component" value="Unassembled WGS sequence"/>
</dbReference>
<comment type="catalytic activity">
    <reaction evidence="1">
        <text>alpha-D-galactose 1-phosphate + UDP-alpha-D-glucose = alpha-D-glucose 1-phosphate + UDP-alpha-D-galactose</text>
        <dbReference type="Rhea" id="RHEA:13989"/>
        <dbReference type="ChEBI" id="CHEBI:58336"/>
        <dbReference type="ChEBI" id="CHEBI:58601"/>
        <dbReference type="ChEBI" id="CHEBI:58885"/>
        <dbReference type="ChEBI" id="CHEBI:66914"/>
        <dbReference type="EC" id="2.7.7.12"/>
    </reaction>
</comment>
<sequence length="366" mass="41634">MQAEHFDFTEHSHRRLNPLTNSWILCSPHRAKRPWLGQQEDTDESRPEYDPNCYLCPGNQRSSGTTSNPPYTSTFVFTNDFPAVHPIQPKYVCATNGTNDLASRLLRAQGVRGSCRVMCFHPRHDLTMAEMSQDEITAVIRTWIDQASELSQLEFGPKYIQVFENKGAVMGCSNPHSHCQIWATDEIPDEPTKELRAQAAYKSENNSCLLCDYVELETSTASNSTPSSSRMIFQTPYFVCLVPYWATWPYETIIIPKFHTSSIVDLSPSQIRDLADTFRRITCRYDNVFDTSFPYSMGVHSSPVGDISGVNHLHVHFYPPLLRSASVKKFLVGYEMMAEAQRDLTAEQAAERLRKCSETHYKHANA</sequence>